<reference evidence="1 2" key="1">
    <citation type="submission" date="2020-07" db="EMBL/GenBank/DDBJ databases">
        <title>Genomic Encyclopedia of Type Strains, Phase IV (KMG-IV): sequencing the most valuable type-strain genomes for metagenomic binning, comparative biology and taxonomic classification.</title>
        <authorList>
            <person name="Goeker M."/>
        </authorList>
    </citation>
    <scope>NUCLEOTIDE SEQUENCE [LARGE SCALE GENOMIC DNA]</scope>
    <source>
        <strain evidence="1 2">DSM 15730</strain>
    </source>
</reference>
<evidence type="ECO:0000313" key="2">
    <source>
        <dbReference type="Proteomes" id="UP000523087"/>
    </source>
</evidence>
<dbReference type="InterPro" id="IPR024747">
    <property type="entry name" value="Pyridox_Oxase-rel"/>
</dbReference>
<evidence type="ECO:0000313" key="1">
    <source>
        <dbReference type="EMBL" id="MBA2875547.1"/>
    </source>
</evidence>
<evidence type="ECO:0008006" key="3">
    <source>
        <dbReference type="Google" id="ProtNLM"/>
    </source>
</evidence>
<keyword evidence="2" id="KW-1185">Reference proteome</keyword>
<dbReference type="PANTHER" id="PTHR34071">
    <property type="entry name" value="5-NITROIMIDAZOLE ANTIBIOTICS RESISTANCE PROTEIN, NIMA-FAMILY-RELATED PROTEIN-RELATED"/>
    <property type="match status" value="1"/>
</dbReference>
<dbReference type="Gene3D" id="2.30.110.10">
    <property type="entry name" value="Electron Transport, Fmn-binding Protein, Chain A"/>
    <property type="match status" value="1"/>
</dbReference>
<protein>
    <recommendedName>
        <fullName evidence="3">Pyridoxamine 5'-phosphate oxidase family protein</fullName>
    </recommendedName>
</protein>
<comment type="caution">
    <text evidence="1">The sequence shown here is derived from an EMBL/GenBank/DDBJ whole genome shotgun (WGS) entry which is preliminary data.</text>
</comment>
<dbReference type="InterPro" id="IPR012349">
    <property type="entry name" value="Split_barrel_FMN-bd"/>
</dbReference>
<gene>
    <name evidence="1" type="ORF">HNR31_002335</name>
</gene>
<dbReference type="SUPFAM" id="SSF50475">
    <property type="entry name" value="FMN-binding split barrel"/>
    <property type="match status" value="1"/>
</dbReference>
<dbReference type="Proteomes" id="UP000523087">
    <property type="component" value="Unassembled WGS sequence"/>
</dbReference>
<dbReference type="EMBL" id="JACDUT010000006">
    <property type="protein sequence ID" value="MBA2875547.1"/>
    <property type="molecule type" value="Genomic_DNA"/>
</dbReference>
<proteinExistence type="predicted"/>
<dbReference type="Pfam" id="PF12900">
    <property type="entry name" value="Pyridox_ox_2"/>
    <property type="match status" value="1"/>
</dbReference>
<dbReference type="RefSeq" id="WP_181556334.1">
    <property type="nucleotide sequence ID" value="NZ_CP064060.1"/>
</dbReference>
<dbReference type="AlphaFoldDB" id="A0A7V9Z7L7"/>
<accession>A0A7V9Z7L7</accession>
<dbReference type="PANTHER" id="PTHR34071:SF2">
    <property type="entry name" value="FLAVIN-NUCLEOTIDE-BINDING PROTEIN"/>
    <property type="match status" value="1"/>
</dbReference>
<sequence length="181" mass="20384">MRRAMLECKDEEKINRLLQEASTGFLGLADGDEPYVVPLNFVWWNNCVYVHGAEEGRKMEIIKSNPRVCFTVSENAGTMVHPVPAKTSTAYMSVIIFGRASVVSDLEEATAALQQLLYKYVPGYFSTPLSKRHVSSYRSSMGSGTVVLKVIPDMMTAKEKPMDEQRQFYKGRTVQDDIGRF</sequence>
<organism evidence="1 2">
    <name type="scientific">Thermaerobacillus caldiproteolyticus</name>
    <dbReference type="NCBI Taxonomy" id="247480"/>
    <lineage>
        <taxon>Bacteria</taxon>
        <taxon>Bacillati</taxon>
        <taxon>Bacillota</taxon>
        <taxon>Bacilli</taxon>
        <taxon>Bacillales</taxon>
        <taxon>Anoxybacillaceae</taxon>
        <taxon>Thermaerobacillus</taxon>
    </lineage>
</organism>
<name>A0A7V9Z7L7_9BACL</name>